<keyword evidence="3" id="KW-1185">Reference proteome</keyword>
<evidence type="ECO:0000256" key="1">
    <source>
        <dbReference type="SAM" id="MobiDB-lite"/>
    </source>
</evidence>
<comment type="caution">
    <text evidence="2">The sequence shown here is derived from an EMBL/GenBank/DDBJ whole genome shotgun (WGS) entry which is preliminary data.</text>
</comment>
<evidence type="ECO:0000313" key="3">
    <source>
        <dbReference type="Proteomes" id="UP000499080"/>
    </source>
</evidence>
<dbReference type="AlphaFoldDB" id="A0A4Y2HWM5"/>
<accession>A0A4Y2HWM5</accession>
<reference evidence="2 3" key="1">
    <citation type="journal article" date="2019" name="Sci. Rep.">
        <title>Orb-weaving spider Araneus ventricosus genome elucidates the spidroin gene catalogue.</title>
        <authorList>
            <person name="Kono N."/>
            <person name="Nakamura H."/>
            <person name="Ohtoshi R."/>
            <person name="Moran D.A.P."/>
            <person name="Shinohara A."/>
            <person name="Yoshida Y."/>
            <person name="Fujiwara M."/>
            <person name="Mori M."/>
            <person name="Tomita M."/>
            <person name="Arakawa K."/>
        </authorList>
    </citation>
    <scope>NUCLEOTIDE SEQUENCE [LARGE SCALE GENOMIC DNA]</scope>
</reference>
<name>A0A4Y2HWM5_ARAVE</name>
<organism evidence="2 3">
    <name type="scientific">Araneus ventricosus</name>
    <name type="common">Orbweaver spider</name>
    <name type="synonym">Epeira ventricosa</name>
    <dbReference type="NCBI Taxonomy" id="182803"/>
    <lineage>
        <taxon>Eukaryota</taxon>
        <taxon>Metazoa</taxon>
        <taxon>Ecdysozoa</taxon>
        <taxon>Arthropoda</taxon>
        <taxon>Chelicerata</taxon>
        <taxon>Arachnida</taxon>
        <taxon>Araneae</taxon>
        <taxon>Araneomorphae</taxon>
        <taxon>Entelegynae</taxon>
        <taxon>Araneoidea</taxon>
        <taxon>Araneidae</taxon>
        <taxon>Araneus</taxon>
    </lineage>
</organism>
<sequence length="101" mass="11588">MSVKLSSTGTRPMKKETVKYGKESERTKLYEIQSSKGFGKLVLTRLRAAKATVLNRSASRTIQKWTDLLLDSYILGIHRSFEWTGSYQDCGVFTQKFRMSE</sequence>
<feature type="region of interest" description="Disordered" evidence="1">
    <location>
        <begin position="1"/>
        <end position="20"/>
    </location>
</feature>
<gene>
    <name evidence="2" type="ORF">AVEN_151303_1</name>
</gene>
<protein>
    <submittedName>
        <fullName evidence="2">Uncharacterized protein</fullName>
    </submittedName>
</protein>
<dbReference type="Proteomes" id="UP000499080">
    <property type="component" value="Unassembled WGS sequence"/>
</dbReference>
<feature type="compositionally biased region" description="Polar residues" evidence="1">
    <location>
        <begin position="1"/>
        <end position="10"/>
    </location>
</feature>
<evidence type="ECO:0000313" key="2">
    <source>
        <dbReference type="EMBL" id="GBM69625.1"/>
    </source>
</evidence>
<proteinExistence type="predicted"/>
<dbReference type="EMBL" id="BGPR01002205">
    <property type="protein sequence ID" value="GBM69625.1"/>
    <property type="molecule type" value="Genomic_DNA"/>
</dbReference>